<feature type="compositionally biased region" description="Basic and acidic residues" evidence="10">
    <location>
        <begin position="16"/>
        <end position="37"/>
    </location>
</feature>
<feature type="binding site" evidence="9">
    <location>
        <begin position="605"/>
        <end position="608"/>
    </location>
    <ligand>
        <name>GTP</name>
        <dbReference type="ChEBI" id="CHEBI:37565"/>
    </ligand>
</feature>
<keyword evidence="2 9" id="KW-0963">Cytoplasm</keyword>
<keyword evidence="4 9" id="KW-0378">Hydrolase</keyword>
<evidence type="ECO:0000256" key="9">
    <source>
        <dbReference type="HAMAP-Rule" id="MF_00920"/>
    </source>
</evidence>
<dbReference type="EMBL" id="CP067099">
    <property type="protein sequence ID" value="QQO61893.1"/>
    <property type="molecule type" value="Genomic_DNA"/>
</dbReference>
<evidence type="ECO:0000259" key="11">
    <source>
        <dbReference type="PROSITE" id="PS00300"/>
    </source>
</evidence>
<dbReference type="Pfam" id="PF02881">
    <property type="entry name" value="SRP54_N"/>
    <property type="match status" value="1"/>
</dbReference>
<feature type="compositionally biased region" description="Basic and acidic residues" evidence="10">
    <location>
        <begin position="149"/>
        <end position="172"/>
    </location>
</feature>
<evidence type="ECO:0000256" key="10">
    <source>
        <dbReference type="SAM" id="MobiDB-lite"/>
    </source>
</evidence>
<dbReference type="CDD" id="cd17874">
    <property type="entry name" value="FtsY"/>
    <property type="match status" value="1"/>
</dbReference>
<dbReference type="InterPro" id="IPR004390">
    <property type="entry name" value="SR_rcpt_FtsY"/>
</dbReference>
<keyword evidence="7 9" id="KW-0675">Receptor</keyword>
<comment type="function">
    <text evidence="9">Involved in targeting and insertion of nascent membrane proteins into the cytoplasmic membrane. Acts as a receptor for the complex formed by the signal recognition particle (SRP) and the ribosome-nascent chain (RNC). Interaction with SRP-RNC leads to the transfer of the RNC complex to the Sec translocase for insertion into the membrane, the hydrolysis of GTP by both Ffh and FtsY, and the dissociation of the SRP-FtsY complex into the individual components.</text>
</comment>
<dbReference type="Pfam" id="PF00448">
    <property type="entry name" value="SRP54"/>
    <property type="match status" value="1"/>
</dbReference>
<comment type="subcellular location">
    <subcellularLocation>
        <location evidence="9">Cell membrane</location>
        <topology evidence="9">Peripheral membrane protein</topology>
        <orientation evidence="9">Cytoplasmic side</orientation>
    </subcellularLocation>
    <subcellularLocation>
        <location evidence="9">Cytoplasm</location>
    </subcellularLocation>
</comment>
<dbReference type="SMART" id="SM00382">
    <property type="entry name" value="AAA"/>
    <property type="match status" value="1"/>
</dbReference>
<name>A0ABX7ADA7_9GAMM</name>
<dbReference type="Proteomes" id="UP000596157">
    <property type="component" value="Chromosome"/>
</dbReference>
<reference evidence="13" key="1">
    <citation type="submission" date="2021-01" db="EMBL/GenBank/DDBJ databases">
        <title>Providencia vermicola LLDRA6, a soil-borne Mn(II)-oxidizing bacterium, exploits a strategy of superoxide production coupled to hydrogen peroxide consumption to generate Mn oxides, as revealed by transcriptional up-regulation of genes for phenylacetic acid catabolism.</title>
        <authorList>
            <person name="Chen S."/>
            <person name="Ding Z."/>
            <person name="Chen J."/>
            <person name="Luo J."/>
            <person name="Ruan X."/>
            <person name="Li Z."/>
            <person name="Liao F."/>
            <person name="He J."/>
            <person name="Li D."/>
        </authorList>
    </citation>
    <scope>NUCLEOTIDE SEQUENCE [LARGE SCALE GENOMIC DNA]</scope>
    <source>
        <strain evidence="13">LLDRA6</strain>
    </source>
</reference>
<gene>
    <name evidence="9 12" type="primary">ftsY</name>
    <name evidence="12" type="ORF">JI723_16870</name>
</gene>
<feature type="compositionally biased region" description="Low complexity" evidence="10">
    <location>
        <begin position="138"/>
        <end position="148"/>
    </location>
</feature>
<evidence type="ECO:0000256" key="2">
    <source>
        <dbReference type="ARBA" id="ARBA00022490"/>
    </source>
</evidence>
<dbReference type="PANTHER" id="PTHR43134:SF1">
    <property type="entry name" value="SIGNAL RECOGNITION PARTICLE RECEPTOR SUBUNIT ALPHA"/>
    <property type="match status" value="1"/>
</dbReference>
<evidence type="ECO:0000313" key="12">
    <source>
        <dbReference type="EMBL" id="QQO61893.1"/>
    </source>
</evidence>
<feature type="binding site" evidence="9">
    <location>
        <begin position="459"/>
        <end position="466"/>
    </location>
    <ligand>
        <name>GTP</name>
        <dbReference type="ChEBI" id="CHEBI:37565"/>
    </ligand>
</feature>
<feature type="compositionally biased region" description="Low complexity" evidence="10">
    <location>
        <begin position="243"/>
        <end position="253"/>
    </location>
</feature>
<keyword evidence="6 9" id="KW-0472">Membrane</keyword>
<evidence type="ECO:0000256" key="5">
    <source>
        <dbReference type="ARBA" id="ARBA00023134"/>
    </source>
</evidence>
<feature type="compositionally biased region" description="Low complexity" evidence="10">
    <location>
        <begin position="208"/>
        <end position="218"/>
    </location>
</feature>
<feature type="compositionally biased region" description="Basic and acidic residues" evidence="10">
    <location>
        <begin position="254"/>
        <end position="277"/>
    </location>
</feature>
<organism evidence="12 13">
    <name type="scientific">Providencia manganoxydans</name>
    <dbReference type="NCBI Taxonomy" id="2923283"/>
    <lineage>
        <taxon>Bacteria</taxon>
        <taxon>Pseudomonadati</taxon>
        <taxon>Pseudomonadota</taxon>
        <taxon>Gammaproteobacteria</taxon>
        <taxon>Enterobacterales</taxon>
        <taxon>Morganellaceae</taxon>
        <taxon>Providencia</taxon>
    </lineage>
</organism>
<evidence type="ECO:0000313" key="13">
    <source>
        <dbReference type="Proteomes" id="UP000596157"/>
    </source>
</evidence>
<dbReference type="InterPro" id="IPR000897">
    <property type="entry name" value="SRP54_GTPase_dom"/>
</dbReference>
<dbReference type="Gene3D" id="1.20.120.140">
    <property type="entry name" value="Signal recognition particle SRP54, nucleotide-binding domain"/>
    <property type="match status" value="1"/>
</dbReference>
<dbReference type="SUPFAM" id="SSF52540">
    <property type="entry name" value="P-loop containing nucleoside triphosphate hydrolases"/>
    <property type="match status" value="1"/>
</dbReference>
<dbReference type="SMART" id="SM00963">
    <property type="entry name" value="SRP54_N"/>
    <property type="match status" value="1"/>
</dbReference>
<evidence type="ECO:0000256" key="1">
    <source>
        <dbReference type="ARBA" id="ARBA00022475"/>
    </source>
</evidence>
<dbReference type="InterPro" id="IPR003593">
    <property type="entry name" value="AAA+_ATPase"/>
</dbReference>
<comment type="subunit">
    <text evidence="9">Part of the signal recognition particle protein translocation system, which is composed of SRP and FtsY. SRP is a ribonucleoprotein composed of Ffh and a 4.5S RNA molecule.</text>
</comment>
<feature type="binding site" evidence="9">
    <location>
        <begin position="541"/>
        <end position="545"/>
    </location>
    <ligand>
        <name>GTP</name>
        <dbReference type="ChEBI" id="CHEBI:37565"/>
    </ligand>
</feature>
<dbReference type="PROSITE" id="PS00300">
    <property type="entry name" value="SRP54"/>
    <property type="match status" value="1"/>
</dbReference>
<protein>
    <recommendedName>
        <fullName evidence="9">Signal recognition particle receptor FtsY</fullName>
        <shortName evidence="9">SRP receptor</shortName>
        <ecNumber evidence="9">3.6.5.4</ecNumber>
    </recommendedName>
</protein>
<feature type="compositionally biased region" description="Low complexity" evidence="10">
    <location>
        <begin position="278"/>
        <end position="288"/>
    </location>
</feature>
<feature type="compositionally biased region" description="Basic and acidic residues" evidence="10">
    <location>
        <begin position="219"/>
        <end position="242"/>
    </location>
</feature>
<feature type="compositionally biased region" description="Basic and acidic residues" evidence="10">
    <location>
        <begin position="74"/>
        <end position="83"/>
    </location>
</feature>
<dbReference type="InterPro" id="IPR013822">
    <property type="entry name" value="Signal_recog_particl_SRP54_hlx"/>
</dbReference>
<comment type="catalytic activity">
    <reaction evidence="8 9">
        <text>GTP + H2O = GDP + phosphate + H(+)</text>
        <dbReference type="Rhea" id="RHEA:19669"/>
        <dbReference type="ChEBI" id="CHEBI:15377"/>
        <dbReference type="ChEBI" id="CHEBI:15378"/>
        <dbReference type="ChEBI" id="CHEBI:37565"/>
        <dbReference type="ChEBI" id="CHEBI:43474"/>
        <dbReference type="ChEBI" id="CHEBI:58189"/>
        <dbReference type="EC" id="3.6.5.4"/>
    </reaction>
</comment>
<dbReference type="SUPFAM" id="SSF47364">
    <property type="entry name" value="Domain of the SRP/SRP receptor G-proteins"/>
    <property type="match status" value="1"/>
</dbReference>
<feature type="compositionally biased region" description="Basic and acidic residues" evidence="10">
    <location>
        <begin position="289"/>
        <end position="312"/>
    </location>
</feature>
<dbReference type="Gene3D" id="3.40.50.300">
    <property type="entry name" value="P-loop containing nucleotide triphosphate hydrolases"/>
    <property type="match status" value="1"/>
</dbReference>
<dbReference type="GeneID" id="92280425"/>
<proteinExistence type="inferred from homology"/>
<dbReference type="NCBIfam" id="TIGR00064">
    <property type="entry name" value="ftsY"/>
    <property type="match status" value="1"/>
</dbReference>
<dbReference type="InterPro" id="IPR027417">
    <property type="entry name" value="P-loop_NTPase"/>
</dbReference>
<evidence type="ECO:0000256" key="7">
    <source>
        <dbReference type="ARBA" id="ARBA00023170"/>
    </source>
</evidence>
<keyword evidence="3 9" id="KW-0547">Nucleotide-binding</keyword>
<keyword evidence="5 9" id="KW-0342">GTP-binding</keyword>
<feature type="compositionally biased region" description="Basic and acidic residues" evidence="10">
    <location>
        <begin position="52"/>
        <end position="66"/>
    </location>
</feature>
<evidence type="ECO:0000256" key="3">
    <source>
        <dbReference type="ARBA" id="ARBA00022741"/>
    </source>
</evidence>
<evidence type="ECO:0000256" key="6">
    <source>
        <dbReference type="ARBA" id="ARBA00023136"/>
    </source>
</evidence>
<dbReference type="SMART" id="SM00962">
    <property type="entry name" value="SRP54"/>
    <property type="match status" value="1"/>
</dbReference>
<feature type="compositionally biased region" description="Basic and acidic residues" evidence="10">
    <location>
        <begin position="92"/>
        <end position="137"/>
    </location>
</feature>
<keyword evidence="1 9" id="KW-1003">Cell membrane</keyword>
<dbReference type="RefSeq" id="WP_337979578.1">
    <property type="nucleotide sequence ID" value="NZ_CP067099.1"/>
</dbReference>
<dbReference type="EC" id="3.6.5.4" evidence="9"/>
<keyword evidence="13" id="KW-1185">Reference proteome</keyword>
<feature type="domain" description="SRP54-type proteins GTP-binding" evidence="11">
    <location>
        <begin position="626"/>
        <end position="639"/>
    </location>
</feature>
<feature type="compositionally biased region" description="Basic and acidic residues" evidence="10">
    <location>
        <begin position="184"/>
        <end position="207"/>
    </location>
</feature>
<evidence type="ECO:0000256" key="8">
    <source>
        <dbReference type="ARBA" id="ARBA00048027"/>
    </source>
</evidence>
<accession>A0ABX7ADA7</accession>
<dbReference type="InterPro" id="IPR036225">
    <property type="entry name" value="SRP/SRP_N"/>
</dbReference>
<sequence>MAKDKKKGFFSWLGFGRKDEKETQQQEAEQQKIDAAKANELQQQDNEAAIKAAEDEAERQYQEKQAQEQAAIKAAEEEAERLHQAQQAELKAAQEEAERQRQAELAAEKAAQEQAERDRQAAEAARVAEEEAERQRQAELAAAKAAAEQAERDRQAAEAARVAEEEAERQRQAELAAAKAAAEQAERDRQAAEAARVAEEEAERQRQAELSAAKAAAEQAERDRQAAEAARVAEEEAERQRQAEQAAAKAAAEQAERDRQAAEAARVAEEEAERQRQAELAAAKAAAEQAERDRQAAEAARVAEEEAERQRQAAEQAELEAQEIVALRDEVLSEQTEEEEPKQVEQEKPKKEGFFSRLKKGLLKTRQNLGSGFLGLFTGKKIDDDLFDELEEQLLIADVGVETTRKIIDNLTAHASRKDLKNAEALYGRLREEMSDILAGADKPLVIEDKKPYVILMVGVNGVGKTTTIGKLARQYQSEGKSVMLAAGDTFRAAAVEQLQVWGERNQIPVVAQHTGADPASVIFDAIQSAQAKGVDVLIADTAGRLQNKAHLMEELKKIVRVMKKLDEEAPHEIMLTLDASTGQNAVSQAKLFNDAVGLTGITLTKLDGTAKGGVIFSIADQFGIPIRYIGIGEGIEDLRPFKADDFIEALFAREE</sequence>
<dbReference type="InterPro" id="IPR042101">
    <property type="entry name" value="SRP54_N_sf"/>
</dbReference>
<comment type="similarity">
    <text evidence="9">Belongs to the GTP-binding SRP family. FtsY subfamily.</text>
</comment>
<dbReference type="HAMAP" id="MF_00920">
    <property type="entry name" value="FtsY"/>
    <property type="match status" value="1"/>
</dbReference>
<evidence type="ECO:0000256" key="4">
    <source>
        <dbReference type="ARBA" id="ARBA00022801"/>
    </source>
</evidence>
<feature type="region of interest" description="Disordered" evidence="10">
    <location>
        <begin position="1"/>
        <end position="318"/>
    </location>
</feature>
<dbReference type="PANTHER" id="PTHR43134">
    <property type="entry name" value="SIGNAL RECOGNITION PARTICLE RECEPTOR SUBUNIT ALPHA"/>
    <property type="match status" value="1"/>
</dbReference>
<feature type="compositionally biased region" description="Low complexity" evidence="10">
    <location>
        <begin position="173"/>
        <end position="183"/>
    </location>
</feature>